<organism evidence="13 14">
    <name type="scientific">Cadophora malorum</name>
    <dbReference type="NCBI Taxonomy" id="108018"/>
    <lineage>
        <taxon>Eukaryota</taxon>
        <taxon>Fungi</taxon>
        <taxon>Dikarya</taxon>
        <taxon>Ascomycota</taxon>
        <taxon>Pezizomycotina</taxon>
        <taxon>Leotiomycetes</taxon>
        <taxon>Helotiales</taxon>
        <taxon>Ploettnerulaceae</taxon>
        <taxon>Cadophora</taxon>
    </lineage>
</organism>
<evidence type="ECO:0000256" key="2">
    <source>
        <dbReference type="ARBA" id="ARBA00006543"/>
    </source>
</evidence>
<dbReference type="GO" id="GO:0016592">
    <property type="term" value="C:mediator complex"/>
    <property type="evidence" value="ECO:0007669"/>
    <property type="project" value="InterPro"/>
</dbReference>
<keyword evidence="14" id="KW-1185">Reference proteome</keyword>
<sequence>MPLMMDDEMNMDDLFGDGGGLSLPSRPPTRELHQRVDELRASGCCQSIAWSKWGSIASIASNGTTLELRNLRCHPDDGSWALSEPTTTPNFSASLDGCPLKHLAWSPTGSDLAVIDAVGRVTILSIYSSINKPALSRPSHLDPADDLHAIVGCFWLNQAPYPPGRPTILHGPGVKEGPVYRYEASQAPILGPCHPVQAKSALVCVTTNGLLKVLWQQNNNKWCESHTELESIVSSDDLITHAAICPDKSGTLLIAFATTSMQLRTVRALIDWGQLKVDKAPPQALPLNPTVRSKHLAGTSWVPDGPTDPMNVSHSESSMVQLSHLELLPPTTDNNGSPVPATIVAIRSSLPSLTSHYNQDVHSTIDRWEIQEPNPRAHPAFEQLSSRRNSTGIAPPPVAYMKKLESITVNKIVVAMETMNTGRVIVFAYSDSSVEYRDRRNMLETFNDNNLDRVWHLSQIGFSYTEDEPCLQVALSPSYCSVVQIRNDGKVKWKQLDYHLGDIGKSMDEPLYSAVITALSLSCATAVMRNVNYDDILATASKHVSPQFSYDWLTELSRILKVNLDYSEETHHDVLVRNTSIQLCLSIQQSLGFKGQFNPRTFSSKFAWIVLQLRNIVVLVSMAANLHISSGPNATEKSSPLEDPEVIRSLAGSVNWVLNLMAWIIDTLTNLPASLPPNIDLSSTANLSLPDLLAHLHSTNTIALHLILSSASRGFLTAILRRLAHLDYIARKAISHTSTPNPQNTPSALSPALKAAYVEIASLTASPILDIKTIETLLSSLSSSIKNAYASHTPPLSGSPQAEKARNALEIKMHFGSSFPDAFKSVIVELFREDGGLLSAVKADIKPADLFFADFEILEVDEEGVMLEKRRGKGMTMDCFRKAWLLNPVKGQFENSPAAAGPGSGAEGSALLGRQGARWRRCARCAAVMEDVLTQRQALQWLVMQQRRCFCSGFWDTLLPGELVA</sequence>
<feature type="compositionally biased region" description="Acidic residues" evidence="10">
    <location>
        <begin position="1"/>
        <end position="15"/>
    </location>
</feature>
<evidence type="ECO:0000256" key="9">
    <source>
        <dbReference type="RuleBase" id="RU364149"/>
    </source>
</evidence>
<evidence type="ECO:0000256" key="8">
    <source>
        <dbReference type="ARBA" id="ARBA00032015"/>
    </source>
</evidence>
<keyword evidence="4 9" id="KW-0805">Transcription regulation</keyword>
<keyword evidence="5 9" id="KW-0010">Activator</keyword>
<keyword evidence="7 9" id="KW-0539">Nucleus</keyword>
<gene>
    <name evidence="9" type="primary">MED16</name>
    <name evidence="13" type="ORF">IFR04_014614</name>
</gene>
<accession>A0A8H7T3D0</accession>
<evidence type="ECO:0000256" key="6">
    <source>
        <dbReference type="ARBA" id="ARBA00023163"/>
    </source>
</evidence>
<dbReference type="InterPro" id="IPR048339">
    <property type="entry name" value="Mediator_Med16_C"/>
</dbReference>
<name>A0A8H7T3D0_9HELO</name>
<proteinExistence type="inferred from homology"/>
<dbReference type="GO" id="GO:0045893">
    <property type="term" value="P:positive regulation of DNA-templated transcription"/>
    <property type="evidence" value="ECO:0007669"/>
    <property type="project" value="TreeGrafter"/>
</dbReference>
<dbReference type="Pfam" id="PF11635">
    <property type="entry name" value="Med16_N"/>
    <property type="match status" value="1"/>
</dbReference>
<comment type="subunit">
    <text evidence="9">Component of the Mediator complex.</text>
</comment>
<comment type="subcellular location">
    <subcellularLocation>
        <location evidence="1 9">Nucleus</location>
    </subcellularLocation>
</comment>
<evidence type="ECO:0000256" key="7">
    <source>
        <dbReference type="ARBA" id="ARBA00023242"/>
    </source>
</evidence>
<evidence type="ECO:0000256" key="3">
    <source>
        <dbReference type="ARBA" id="ARBA00019614"/>
    </source>
</evidence>
<comment type="caution">
    <text evidence="13">The sequence shown here is derived from an EMBL/GenBank/DDBJ whole genome shotgun (WGS) entry which is preliminary data.</text>
</comment>
<feature type="region of interest" description="Disordered" evidence="10">
    <location>
        <begin position="1"/>
        <end position="29"/>
    </location>
</feature>
<comment type="function">
    <text evidence="9">Component of the Mediator complex, a coactivator involved in the regulated transcription of nearly all RNA polymerase II-dependent genes. Mediator functions as a bridge to convey information from gene-specific regulatory proteins to the basal RNA polymerase II transcription machinery. Mediator is recruited to promoters by direct interactions with regulatory proteins and serves as a scaffold for the assembly of a functional preinitiation complex with RNA polymerase II and the general transcription factors.</text>
</comment>
<evidence type="ECO:0000313" key="14">
    <source>
        <dbReference type="Proteomes" id="UP000664132"/>
    </source>
</evidence>
<protein>
    <recommendedName>
        <fullName evidence="3 9">Mediator of RNA polymerase II transcription subunit 16</fullName>
    </recommendedName>
    <alternativeName>
        <fullName evidence="8 9">Mediator complex subunit 16</fullName>
    </alternativeName>
</protein>
<dbReference type="PANTHER" id="PTHR13224">
    <property type="entry name" value="THYROID HORMONE RECEPTOR-ASSOCIATED PROTEIN-RELATED"/>
    <property type="match status" value="1"/>
</dbReference>
<dbReference type="OrthoDB" id="4139168at2759"/>
<evidence type="ECO:0000313" key="13">
    <source>
        <dbReference type="EMBL" id="KAG4412246.1"/>
    </source>
</evidence>
<comment type="similarity">
    <text evidence="2 9">Belongs to the Mediator complex subunit 16 family.</text>
</comment>
<feature type="domain" description="Mediator complex subunit Med16 N-terminal" evidence="11">
    <location>
        <begin position="142"/>
        <end position="464"/>
    </location>
</feature>
<dbReference type="InterPro" id="IPR036322">
    <property type="entry name" value="WD40_repeat_dom_sf"/>
</dbReference>
<reference evidence="13" key="1">
    <citation type="submission" date="2021-02" db="EMBL/GenBank/DDBJ databases">
        <title>Genome sequence Cadophora malorum strain M34.</title>
        <authorList>
            <person name="Stefanovic E."/>
            <person name="Vu D."/>
            <person name="Scully C."/>
            <person name="Dijksterhuis J."/>
            <person name="Roader J."/>
            <person name="Houbraken J."/>
        </authorList>
    </citation>
    <scope>NUCLEOTIDE SEQUENCE</scope>
    <source>
        <strain evidence="13">M34</strain>
    </source>
</reference>
<dbReference type="AlphaFoldDB" id="A0A8H7T3D0"/>
<evidence type="ECO:0000256" key="1">
    <source>
        <dbReference type="ARBA" id="ARBA00004123"/>
    </source>
</evidence>
<dbReference type="Proteomes" id="UP000664132">
    <property type="component" value="Unassembled WGS sequence"/>
</dbReference>
<evidence type="ECO:0000256" key="10">
    <source>
        <dbReference type="SAM" id="MobiDB-lite"/>
    </source>
</evidence>
<dbReference type="SUPFAM" id="SSF50978">
    <property type="entry name" value="WD40 repeat-like"/>
    <property type="match status" value="1"/>
</dbReference>
<evidence type="ECO:0000256" key="5">
    <source>
        <dbReference type="ARBA" id="ARBA00023159"/>
    </source>
</evidence>
<evidence type="ECO:0000259" key="11">
    <source>
        <dbReference type="Pfam" id="PF11635"/>
    </source>
</evidence>
<dbReference type="InterPro" id="IPR048338">
    <property type="entry name" value="Mediator_Med16"/>
</dbReference>
<evidence type="ECO:0000259" key="12">
    <source>
        <dbReference type="Pfam" id="PF20719"/>
    </source>
</evidence>
<dbReference type="Pfam" id="PF20719">
    <property type="entry name" value="Med16_C"/>
    <property type="match status" value="1"/>
</dbReference>
<dbReference type="PANTHER" id="PTHR13224:SF6">
    <property type="entry name" value="MEDIATOR OF RNA POLYMERASE II TRANSCRIPTION SUBUNIT 16"/>
    <property type="match status" value="1"/>
</dbReference>
<evidence type="ECO:0000256" key="4">
    <source>
        <dbReference type="ARBA" id="ARBA00023015"/>
    </source>
</evidence>
<dbReference type="InterPro" id="IPR021665">
    <property type="entry name" value="Mediator_Med16_N"/>
</dbReference>
<keyword evidence="6 9" id="KW-0804">Transcription</keyword>
<feature type="domain" description="Mediator complex subunit 16 C-terminal" evidence="12">
    <location>
        <begin position="839"/>
        <end position="955"/>
    </location>
</feature>
<dbReference type="EMBL" id="JAFJYH010000395">
    <property type="protein sequence ID" value="KAG4412246.1"/>
    <property type="molecule type" value="Genomic_DNA"/>
</dbReference>